<keyword evidence="1" id="KW-0812">Transmembrane</keyword>
<feature type="transmembrane region" description="Helical" evidence="1">
    <location>
        <begin position="24"/>
        <end position="43"/>
    </location>
</feature>
<sequence>MRFIIFLMGAAGYSAVEYAFRGHTHWSMALTGGACLLIFLLFTEEAGRMPMVLKALTGAFIFTVVEFFVGILVNLIYKWDVWDYSHKPFNILGQVCPEYSFKWFVLCLALLGASSVLRTLWSLLRIRREKRKNKEEGREADMEIPAFK</sequence>
<feature type="transmembrane region" description="Helical" evidence="1">
    <location>
        <begin position="55"/>
        <end position="77"/>
    </location>
</feature>
<keyword evidence="1" id="KW-1133">Transmembrane helix</keyword>
<evidence type="ECO:0000313" key="3">
    <source>
        <dbReference type="Proteomes" id="UP000824090"/>
    </source>
</evidence>
<gene>
    <name evidence="2" type="ORF">IAC50_06490</name>
</gene>
<proteinExistence type="predicted"/>
<organism evidence="2 3">
    <name type="scientific">Candidatus Allocopromorpha excrementigallinarum</name>
    <dbReference type="NCBI Taxonomy" id="2840742"/>
    <lineage>
        <taxon>Bacteria</taxon>
        <taxon>Bacillati</taxon>
        <taxon>Bacillota</taxon>
        <taxon>Clostridia</taxon>
        <taxon>Eubacteriales</taxon>
        <taxon>Eubacteriaceae</taxon>
        <taxon>Eubacteriaceae incertae sedis</taxon>
        <taxon>Candidatus Allocopromorpha</taxon>
    </lineage>
</organism>
<dbReference type="Pfam" id="PF06541">
    <property type="entry name" value="ABC_trans_CmpB"/>
    <property type="match status" value="1"/>
</dbReference>
<protein>
    <submittedName>
        <fullName evidence="2">Uncharacterized protein</fullName>
    </submittedName>
</protein>
<dbReference type="AlphaFoldDB" id="A0A9D1L6M0"/>
<accession>A0A9D1L6M0</accession>
<comment type="caution">
    <text evidence="2">The sequence shown here is derived from an EMBL/GenBank/DDBJ whole genome shotgun (WGS) entry which is preliminary data.</text>
</comment>
<dbReference type="InterPro" id="IPR010540">
    <property type="entry name" value="CmpB_TMEM229"/>
</dbReference>
<dbReference type="EMBL" id="DVMP01000121">
    <property type="protein sequence ID" value="HIU26120.1"/>
    <property type="molecule type" value="Genomic_DNA"/>
</dbReference>
<keyword evidence="1" id="KW-0472">Membrane</keyword>
<dbReference type="Proteomes" id="UP000824090">
    <property type="component" value="Unassembled WGS sequence"/>
</dbReference>
<dbReference type="PROSITE" id="PS51257">
    <property type="entry name" value="PROKAR_LIPOPROTEIN"/>
    <property type="match status" value="1"/>
</dbReference>
<reference evidence="2" key="2">
    <citation type="journal article" date="2021" name="PeerJ">
        <title>Extensive microbial diversity within the chicken gut microbiome revealed by metagenomics and culture.</title>
        <authorList>
            <person name="Gilroy R."/>
            <person name="Ravi A."/>
            <person name="Getino M."/>
            <person name="Pursley I."/>
            <person name="Horton D.L."/>
            <person name="Alikhan N.F."/>
            <person name="Baker D."/>
            <person name="Gharbi K."/>
            <person name="Hall N."/>
            <person name="Watson M."/>
            <person name="Adriaenssens E.M."/>
            <person name="Foster-Nyarko E."/>
            <person name="Jarju S."/>
            <person name="Secka A."/>
            <person name="Antonio M."/>
            <person name="Oren A."/>
            <person name="Chaudhuri R.R."/>
            <person name="La Ragione R."/>
            <person name="Hildebrand F."/>
            <person name="Pallen M.J."/>
        </authorList>
    </citation>
    <scope>NUCLEOTIDE SEQUENCE</scope>
    <source>
        <strain evidence="2">ChiHcec3-6078</strain>
    </source>
</reference>
<reference evidence="2" key="1">
    <citation type="submission" date="2020-10" db="EMBL/GenBank/DDBJ databases">
        <authorList>
            <person name="Gilroy R."/>
        </authorList>
    </citation>
    <scope>NUCLEOTIDE SEQUENCE</scope>
    <source>
        <strain evidence="2">ChiHcec3-6078</strain>
    </source>
</reference>
<name>A0A9D1L6M0_9FIRM</name>
<evidence type="ECO:0000256" key="1">
    <source>
        <dbReference type="SAM" id="Phobius"/>
    </source>
</evidence>
<feature type="transmembrane region" description="Helical" evidence="1">
    <location>
        <begin position="103"/>
        <end position="124"/>
    </location>
</feature>
<evidence type="ECO:0000313" key="2">
    <source>
        <dbReference type="EMBL" id="HIU26120.1"/>
    </source>
</evidence>